<keyword evidence="2 9" id="KW-0566">Pantothenate biosynthesis</keyword>
<comment type="function">
    <text evidence="9">Catalyzes the pyruvoyl-dependent decarboxylation of aspartate to produce beta-alanine.</text>
</comment>
<evidence type="ECO:0000256" key="6">
    <source>
        <dbReference type="ARBA" id="ARBA00023239"/>
    </source>
</evidence>
<feature type="active site" description="Schiff-base intermediate with substrate; via pyruvic acid" evidence="9">
    <location>
        <position position="25"/>
    </location>
</feature>
<dbReference type="EMBL" id="JBHFAB010000011">
    <property type="protein sequence ID" value="MFC1418284.1"/>
    <property type="molecule type" value="Genomic_DNA"/>
</dbReference>
<comment type="cofactor">
    <cofactor evidence="9">
        <name>pyruvate</name>
        <dbReference type="ChEBI" id="CHEBI:15361"/>
    </cofactor>
    <text evidence="9">Binds 1 pyruvoyl group covalently per subunit.</text>
</comment>
<feature type="chain" id="PRO_5044931374" description="Aspartate 1-decarboxylase beta chain" evidence="9">
    <location>
        <begin position="1"/>
        <end position="24"/>
    </location>
</feature>
<dbReference type="PANTHER" id="PTHR21012:SF0">
    <property type="entry name" value="ASPARTATE 1-DECARBOXYLASE"/>
    <property type="match status" value="1"/>
</dbReference>
<dbReference type="InterPro" id="IPR003190">
    <property type="entry name" value="Asp_decarbox"/>
</dbReference>
<comment type="pathway">
    <text evidence="9">Cofactor biosynthesis; (R)-pantothenate biosynthesis; beta-alanine from L-aspartate: step 1/1.</text>
</comment>
<evidence type="ECO:0000256" key="5">
    <source>
        <dbReference type="ARBA" id="ARBA00023145"/>
    </source>
</evidence>
<keyword evidence="3 9" id="KW-0210">Decarboxylase</keyword>
<organism evidence="11 12">
    <name type="scientific">Streptacidiphilus cavernicola</name>
    <dbReference type="NCBI Taxonomy" id="3342716"/>
    <lineage>
        <taxon>Bacteria</taxon>
        <taxon>Bacillati</taxon>
        <taxon>Actinomycetota</taxon>
        <taxon>Actinomycetes</taxon>
        <taxon>Kitasatosporales</taxon>
        <taxon>Streptomycetaceae</taxon>
        <taxon>Streptacidiphilus</taxon>
    </lineage>
</organism>
<name>A0ABV6VWZ2_9ACTN</name>
<keyword evidence="4 9" id="KW-0068">Autocatalytic cleavage</keyword>
<feature type="active site" description="Proton donor" evidence="9">
    <location>
        <position position="58"/>
    </location>
</feature>
<comment type="subunit">
    <text evidence="9">Heterooctamer of four alpha and four beta subunits.</text>
</comment>
<keyword evidence="8 9" id="KW-0670">Pyruvate</keyword>
<evidence type="ECO:0000313" key="12">
    <source>
        <dbReference type="Proteomes" id="UP001592531"/>
    </source>
</evidence>
<keyword evidence="12" id="KW-1185">Reference proteome</keyword>
<evidence type="ECO:0000313" key="11">
    <source>
        <dbReference type="EMBL" id="MFC1418284.1"/>
    </source>
</evidence>
<dbReference type="EC" id="4.1.1.11" evidence="9"/>
<comment type="caution">
    <text evidence="11">The sequence shown here is derived from an EMBL/GenBank/DDBJ whole genome shotgun (WGS) entry which is preliminary data.</text>
</comment>
<proteinExistence type="inferred from homology"/>
<feature type="region of interest" description="Disordered" evidence="10">
    <location>
        <begin position="128"/>
        <end position="168"/>
    </location>
</feature>
<dbReference type="Pfam" id="PF02261">
    <property type="entry name" value="Asp_decarbox"/>
    <property type="match status" value="1"/>
</dbReference>
<feature type="binding site" evidence="9">
    <location>
        <position position="57"/>
    </location>
    <ligand>
        <name>substrate</name>
    </ligand>
</feature>
<dbReference type="CDD" id="cd06919">
    <property type="entry name" value="Asp_decarbox"/>
    <property type="match status" value="1"/>
</dbReference>
<evidence type="ECO:0000256" key="8">
    <source>
        <dbReference type="ARBA" id="ARBA00023317"/>
    </source>
</evidence>
<dbReference type="RefSeq" id="WP_380537077.1">
    <property type="nucleotide sequence ID" value="NZ_JBHFAB010000011.1"/>
</dbReference>
<dbReference type="Gene3D" id="2.40.40.20">
    <property type="match status" value="1"/>
</dbReference>
<dbReference type="NCBIfam" id="TIGR00223">
    <property type="entry name" value="panD"/>
    <property type="match status" value="1"/>
</dbReference>
<evidence type="ECO:0000256" key="4">
    <source>
        <dbReference type="ARBA" id="ARBA00022813"/>
    </source>
</evidence>
<feature type="modified residue" description="Pyruvic acid (Ser)" evidence="9">
    <location>
        <position position="25"/>
    </location>
</feature>
<dbReference type="HAMAP" id="MF_00446">
    <property type="entry name" value="PanD"/>
    <property type="match status" value="1"/>
</dbReference>
<evidence type="ECO:0000256" key="3">
    <source>
        <dbReference type="ARBA" id="ARBA00022793"/>
    </source>
</evidence>
<dbReference type="SUPFAM" id="SSF50692">
    <property type="entry name" value="ADC-like"/>
    <property type="match status" value="1"/>
</dbReference>
<reference evidence="11 12" key="1">
    <citation type="submission" date="2024-09" db="EMBL/GenBank/DDBJ databases">
        <authorList>
            <person name="Lee S.D."/>
        </authorList>
    </citation>
    <scope>NUCLEOTIDE SEQUENCE [LARGE SCALE GENOMIC DNA]</scope>
    <source>
        <strain evidence="11 12">N8-3</strain>
    </source>
</reference>
<dbReference type="InterPro" id="IPR009010">
    <property type="entry name" value="Asp_de-COase-like_dom_sf"/>
</dbReference>
<dbReference type="Proteomes" id="UP001592531">
    <property type="component" value="Unassembled WGS sequence"/>
</dbReference>
<evidence type="ECO:0000256" key="7">
    <source>
        <dbReference type="ARBA" id="ARBA00023270"/>
    </source>
</evidence>
<dbReference type="GO" id="GO:0004068">
    <property type="term" value="F:aspartate 1-decarboxylase activity"/>
    <property type="evidence" value="ECO:0007669"/>
    <property type="project" value="UniProtKB-EC"/>
</dbReference>
<evidence type="ECO:0000256" key="1">
    <source>
        <dbReference type="ARBA" id="ARBA00022490"/>
    </source>
</evidence>
<keyword evidence="7 9" id="KW-0704">Schiff base</keyword>
<evidence type="ECO:0000256" key="10">
    <source>
        <dbReference type="SAM" id="MobiDB-lite"/>
    </source>
</evidence>
<comment type="PTM">
    <text evidence="9">Is synthesized initially as an inactive proenzyme, which is activated by self-cleavage at a specific serine bond to produce a beta-subunit with a hydroxyl group at its C-terminus and an alpha-subunit with a pyruvoyl group at its N-terminus.</text>
</comment>
<keyword evidence="5 9" id="KW-0865">Zymogen</keyword>
<comment type="catalytic activity">
    <reaction evidence="9">
        <text>L-aspartate + H(+) = beta-alanine + CO2</text>
        <dbReference type="Rhea" id="RHEA:19497"/>
        <dbReference type="ChEBI" id="CHEBI:15378"/>
        <dbReference type="ChEBI" id="CHEBI:16526"/>
        <dbReference type="ChEBI" id="CHEBI:29991"/>
        <dbReference type="ChEBI" id="CHEBI:57966"/>
        <dbReference type="EC" id="4.1.1.11"/>
    </reaction>
</comment>
<accession>A0ABV6VWZ2</accession>
<feature type="binding site" evidence="9">
    <location>
        <begin position="73"/>
        <end position="75"/>
    </location>
    <ligand>
        <name>substrate</name>
    </ligand>
</feature>
<feature type="chain" id="PRO_5044931375" description="Aspartate 1-decarboxylase alpha chain" evidence="9">
    <location>
        <begin position="25"/>
        <end position="168"/>
    </location>
</feature>
<comment type="similarity">
    <text evidence="9">Belongs to the PanD family.</text>
</comment>
<comment type="subcellular location">
    <subcellularLocation>
        <location evidence="9">Cytoplasm</location>
    </subcellularLocation>
</comment>
<evidence type="ECO:0000256" key="9">
    <source>
        <dbReference type="HAMAP-Rule" id="MF_00446"/>
    </source>
</evidence>
<sequence>MFRTMLKSKIHRATVTQADLHYVGSVTVDQDLLDAADLLPGELVHIVDIDNGNRLETYTIAGERGTGIIGINGAAARLVHPGDLVILIAYAQLTDAEARAYVPKVVFVDGDNRVTHLGGDAGYAPSGGGAGSGLVSGRSDSRAIPGQAYGDPDGVAHSTAPTHARSEA</sequence>
<gene>
    <name evidence="9 11" type="primary">panD</name>
    <name evidence="11" type="ORF">ACEZDE_16805</name>
</gene>
<evidence type="ECO:0000256" key="2">
    <source>
        <dbReference type="ARBA" id="ARBA00022655"/>
    </source>
</evidence>
<dbReference type="PANTHER" id="PTHR21012">
    <property type="entry name" value="ASPARTATE 1-DECARBOXYLASE"/>
    <property type="match status" value="1"/>
</dbReference>
<keyword evidence="1 9" id="KW-0963">Cytoplasm</keyword>
<keyword evidence="6 9" id="KW-0456">Lyase</keyword>
<protein>
    <recommendedName>
        <fullName evidence="9">Aspartate 1-decarboxylase</fullName>
        <ecNumber evidence="9">4.1.1.11</ecNumber>
    </recommendedName>
    <alternativeName>
        <fullName evidence="9">Aspartate alpha-decarboxylase</fullName>
    </alternativeName>
    <component>
        <recommendedName>
            <fullName evidence="9">Aspartate 1-decarboxylase beta chain</fullName>
        </recommendedName>
    </component>
    <component>
        <recommendedName>
            <fullName evidence="9">Aspartate 1-decarboxylase alpha chain</fullName>
        </recommendedName>
    </component>
</protein>